<comment type="caution">
    <text evidence="11">The sequence shown here is derived from an EMBL/GenBank/DDBJ whole genome shotgun (WGS) entry which is preliminary data.</text>
</comment>
<evidence type="ECO:0000256" key="6">
    <source>
        <dbReference type="ARBA" id="ARBA00023295"/>
    </source>
</evidence>
<feature type="chain" id="PRO_5018220915" description="beta-glucosidase" evidence="8">
    <location>
        <begin position="28"/>
        <end position="800"/>
    </location>
</feature>
<dbReference type="InterPro" id="IPR001764">
    <property type="entry name" value="Glyco_hydro_3_N"/>
</dbReference>
<dbReference type="Pfam" id="PF01915">
    <property type="entry name" value="Glyco_hydro_3_C"/>
    <property type="match status" value="1"/>
</dbReference>
<proteinExistence type="inferred from homology"/>
<dbReference type="Proteomes" id="UP000280668">
    <property type="component" value="Unassembled WGS sequence"/>
</dbReference>
<reference evidence="11 12" key="1">
    <citation type="submission" date="2018-11" db="EMBL/GenBank/DDBJ databases">
        <title>Sequencing the genomes of 1000 actinobacteria strains.</title>
        <authorList>
            <person name="Klenk H.-P."/>
        </authorList>
    </citation>
    <scope>NUCLEOTIDE SEQUENCE [LARGE SCALE GENOMIC DNA]</scope>
    <source>
        <strain evidence="11 12">DSM 11294</strain>
    </source>
</reference>
<evidence type="ECO:0000256" key="1">
    <source>
        <dbReference type="ARBA" id="ARBA00000448"/>
    </source>
</evidence>
<feature type="domain" description="Glycoside hydrolase family 3 C-terminal" evidence="10">
    <location>
        <begin position="687"/>
        <end position="794"/>
    </location>
</feature>
<dbReference type="InterPro" id="IPR017853">
    <property type="entry name" value="GH"/>
</dbReference>
<dbReference type="GO" id="GO:0008422">
    <property type="term" value="F:beta-glucosidase activity"/>
    <property type="evidence" value="ECO:0007669"/>
    <property type="project" value="UniProtKB-EC"/>
</dbReference>
<evidence type="ECO:0000256" key="8">
    <source>
        <dbReference type="SAM" id="SignalP"/>
    </source>
</evidence>
<feature type="compositionally biased region" description="Acidic residues" evidence="7">
    <location>
        <begin position="27"/>
        <end position="44"/>
    </location>
</feature>
<gene>
    <name evidence="11" type="ORF">EDD31_2295</name>
</gene>
<evidence type="ECO:0000313" key="11">
    <source>
        <dbReference type="EMBL" id="ROR73902.1"/>
    </source>
</evidence>
<dbReference type="InterPro" id="IPR036881">
    <property type="entry name" value="Glyco_hydro_3_C_sf"/>
</dbReference>
<dbReference type="PANTHER" id="PTHR30620:SF16">
    <property type="entry name" value="LYSOSOMAL BETA GLUCOSIDASE"/>
    <property type="match status" value="1"/>
</dbReference>
<keyword evidence="12" id="KW-1185">Reference proteome</keyword>
<dbReference type="RefSeq" id="WP_123304262.1">
    <property type="nucleotide sequence ID" value="NZ_RKHK01000001.1"/>
</dbReference>
<dbReference type="EMBL" id="RKHK01000001">
    <property type="protein sequence ID" value="ROR73902.1"/>
    <property type="molecule type" value="Genomic_DNA"/>
</dbReference>
<dbReference type="InterPro" id="IPR036962">
    <property type="entry name" value="Glyco_hydro_3_N_sf"/>
</dbReference>
<protein>
    <recommendedName>
        <fullName evidence="3">beta-glucosidase</fullName>
        <ecNumber evidence="3">3.2.1.21</ecNumber>
    </recommendedName>
</protein>
<dbReference type="PANTHER" id="PTHR30620">
    <property type="entry name" value="PERIPLASMIC BETA-GLUCOSIDASE-RELATED"/>
    <property type="match status" value="1"/>
</dbReference>
<dbReference type="SUPFAM" id="SSF51445">
    <property type="entry name" value="(Trans)glycosidases"/>
    <property type="match status" value="1"/>
</dbReference>
<dbReference type="PRINTS" id="PR00133">
    <property type="entry name" value="GLHYDRLASE3"/>
</dbReference>
<keyword evidence="5" id="KW-0378">Hydrolase</keyword>
<dbReference type="GO" id="GO:0009251">
    <property type="term" value="P:glucan catabolic process"/>
    <property type="evidence" value="ECO:0007669"/>
    <property type="project" value="TreeGrafter"/>
</dbReference>
<evidence type="ECO:0000313" key="12">
    <source>
        <dbReference type="Proteomes" id="UP000280668"/>
    </source>
</evidence>
<evidence type="ECO:0000259" key="10">
    <source>
        <dbReference type="Pfam" id="PF01915"/>
    </source>
</evidence>
<dbReference type="InterPro" id="IPR002772">
    <property type="entry name" value="Glyco_hydro_3_C"/>
</dbReference>
<feature type="signal peptide" evidence="8">
    <location>
        <begin position="1"/>
        <end position="27"/>
    </location>
</feature>
<dbReference type="AlphaFoldDB" id="A0A3N2BF74"/>
<dbReference type="InterPro" id="IPR051915">
    <property type="entry name" value="Cellulose_Degrad_GH3"/>
</dbReference>
<dbReference type="Pfam" id="PF00933">
    <property type="entry name" value="Glyco_hydro_3"/>
    <property type="match status" value="1"/>
</dbReference>
<evidence type="ECO:0000256" key="4">
    <source>
        <dbReference type="ARBA" id="ARBA00022729"/>
    </source>
</evidence>
<accession>A0A3N2BF74</accession>
<comment type="catalytic activity">
    <reaction evidence="1">
        <text>Hydrolysis of terminal, non-reducing beta-D-glucosyl residues with release of beta-D-glucose.</text>
        <dbReference type="EC" id="3.2.1.21"/>
    </reaction>
</comment>
<evidence type="ECO:0000256" key="7">
    <source>
        <dbReference type="SAM" id="MobiDB-lite"/>
    </source>
</evidence>
<dbReference type="PROSITE" id="PS51257">
    <property type="entry name" value="PROKAR_LIPOPROTEIN"/>
    <property type="match status" value="1"/>
</dbReference>
<feature type="domain" description="Glycoside hydrolase family 3 N-terminal" evidence="9">
    <location>
        <begin position="152"/>
        <end position="417"/>
    </location>
</feature>
<dbReference type="SUPFAM" id="SSF52279">
    <property type="entry name" value="Beta-D-glucan exohydrolase, C-terminal domain"/>
    <property type="match status" value="1"/>
</dbReference>
<feature type="region of interest" description="Disordered" evidence="7">
    <location>
        <begin position="25"/>
        <end position="44"/>
    </location>
</feature>
<dbReference type="Gene3D" id="3.40.50.1700">
    <property type="entry name" value="Glycoside hydrolase family 3 C-terminal domain"/>
    <property type="match status" value="1"/>
</dbReference>
<organism evidence="11 12">
    <name type="scientific">Bogoriella caseilytica</name>
    <dbReference type="NCBI Taxonomy" id="56055"/>
    <lineage>
        <taxon>Bacteria</taxon>
        <taxon>Bacillati</taxon>
        <taxon>Actinomycetota</taxon>
        <taxon>Actinomycetes</taxon>
        <taxon>Micrococcales</taxon>
        <taxon>Bogoriellaceae</taxon>
        <taxon>Bogoriella</taxon>
    </lineage>
</organism>
<dbReference type="EC" id="3.2.1.21" evidence="3"/>
<evidence type="ECO:0000256" key="5">
    <source>
        <dbReference type="ARBA" id="ARBA00022801"/>
    </source>
</evidence>
<evidence type="ECO:0000256" key="2">
    <source>
        <dbReference type="ARBA" id="ARBA00005336"/>
    </source>
</evidence>
<comment type="similarity">
    <text evidence="2">Belongs to the glycosyl hydrolase 3 family.</text>
</comment>
<keyword evidence="6" id="KW-0326">Glycosidase</keyword>
<dbReference type="Gene3D" id="3.20.20.300">
    <property type="entry name" value="Glycoside hydrolase, family 3, N-terminal domain"/>
    <property type="match status" value="1"/>
</dbReference>
<dbReference type="OrthoDB" id="3187421at2"/>
<name>A0A3N2BF74_9MICO</name>
<sequence>MRVTPIRASVAVAAASALILAACTTDASEEPTDGPDDGATEDDAGAGAELDEYEIEEVDDGTTTFVVVRNPGDGPTLSYAADSNVEILEEEIDGRTYAFKDMNGNGELDVWEDWREDSRTRAEDLAGQLSIEQVAGLMLFSSHERDPRAGLTDAQQEYLQESRLRNVLNAGPNEVDHVVGWVNEMQAYVETLASDDEPYIPVNFSSDPRSTAGDGAAYDADGDISRWPSNLGLASTFDVEHMRNFAEMASAEYRAMGITTALSPQIDLATEPRWLRVEGTFGENADLAIEMAQAYVEGFQGTAGQDEWGSESVAAMIKHYAGDGPGEGGRESHTSVGQYGVYPGDNFDEHASVFLAALDAAAVMTAYSIAVDGEGEPLFGERVGTAYDQGRMDILREDNSYEGVVVTDWAVTRSMSDPDTALGTGWGAEDLSIEERHFEIIRTGHDMFGGNNDVEPVLAAYDLWQEAYEAGELDMDADERWALTGERVLNLIFNAGLYESPYLDPEESEQVVASQDRLDAGFEAQLDSAVLLKNEDAITETEAGDWSEQTVYIPRSFDFGHPSFGEAEYTEGPTMDLEVAEEYFGTVVTDEYELDENEQVTGYTAPDLSDVDVVVVGMRSPDNGNNFSYAGLDRDEDTWYPLSLQWRPYTADGPNVREVSIAGDIVDGEQENRSYFGETSRISNEADLDAFERAVEAVEASGQDIPILVVVKANNPVVPTEFEEQADAVIAAFGISDQAALEVALGLHEPQGRLPIGFPASMDAVEAQLEDVGEDHETYVDSAGNDWSFGFGLNWSGLID</sequence>
<evidence type="ECO:0000256" key="3">
    <source>
        <dbReference type="ARBA" id="ARBA00012744"/>
    </source>
</evidence>
<keyword evidence="4 8" id="KW-0732">Signal</keyword>
<evidence type="ECO:0000259" key="9">
    <source>
        <dbReference type="Pfam" id="PF00933"/>
    </source>
</evidence>